<keyword evidence="2" id="KW-0805">Transcription regulation</keyword>
<evidence type="ECO:0000313" key="6">
    <source>
        <dbReference type="EMBL" id="QEI05706.1"/>
    </source>
</evidence>
<evidence type="ECO:0000256" key="1">
    <source>
        <dbReference type="ARBA" id="ARBA00009437"/>
    </source>
</evidence>
<name>A0A5C0AVH5_9BURK</name>
<dbReference type="InterPro" id="IPR005119">
    <property type="entry name" value="LysR_subst-bd"/>
</dbReference>
<keyword evidence="4" id="KW-0804">Transcription</keyword>
<dbReference type="Gene3D" id="1.10.10.10">
    <property type="entry name" value="Winged helix-like DNA-binding domain superfamily/Winged helix DNA-binding domain"/>
    <property type="match status" value="1"/>
</dbReference>
<comment type="similarity">
    <text evidence="1">Belongs to the LysR transcriptional regulatory family.</text>
</comment>
<gene>
    <name evidence="6" type="ORF">FXN63_07510</name>
</gene>
<dbReference type="Gene3D" id="3.40.190.290">
    <property type="match status" value="1"/>
</dbReference>
<dbReference type="Proteomes" id="UP000325161">
    <property type="component" value="Chromosome"/>
</dbReference>
<dbReference type="InterPro" id="IPR000847">
    <property type="entry name" value="LysR_HTH_N"/>
</dbReference>
<accession>A0A5C0AVH5</accession>
<dbReference type="InterPro" id="IPR036390">
    <property type="entry name" value="WH_DNA-bd_sf"/>
</dbReference>
<protein>
    <submittedName>
        <fullName evidence="6">LysR family transcriptional regulator</fullName>
    </submittedName>
</protein>
<dbReference type="PANTHER" id="PTHR30126">
    <property type="entry name" value="HTH-TYPE TRANSCRIPTIONAL REGULATOR"/>
    <property type="match status" value="1"/>
</dbReference>
<dbReference type="AlphaFoldDB" id="A0A5C0AVH5"/>
<dbReference type="PROSITE" id="PS50931">
    <property type="entry name" value="HTH_LYSR"/>
    <property type="match status" value="1"/>
</dbReference>
<evidence type="ECO:0000313" key="7">
    <source>
        <dbReference type="Proteomes" id="UP000325161"/>
    </source>
</evidence>
<organism evidence="6 7">
    <name type="scientific">Pigmentiphaga aceris</name>
    <dbReference type="NCBI Taxonomy" id="1940612"/>
    <lineage>
        <taxon>Bacteria</taxon>
        <taxon>Pseudomonadati</taxon>
        <taxon>Pseudomonadota</taxon>
        <taxon>Betaproteobacteria</taxon>
        <taxon>Burkholderiales</taxon>
        <taxon>Alcaligenaceae</taxon>
        <taxon>Pigmentiphaga</taxon>
    </lineage>
</organism>
<dbReference type="EMBL" id="CP043046">
    <property type="protein sequence ID" value="QEI05706.1"/>
    <property type="molecule type" value="Genomic_DNA"/>
</dbReference>
<dbReference type="RefSeq" id="WP_148814089.1">
    <property type="nucleotide sequence ID" value="NZ_CP043046.1"/>
</dbReference>
<dbReference type="SUPFAM" id="SSF46785">
    <property type="entry name" value="Winged helix' DNA-binding domain"/>
    <property type="match status" value="1"/>
</dbReference>
<dbReference type="Pfam" id="PF00126">
    <property type="entry name" value="HTH_1"/>
    <property type="match status" value="1"/>
</dbReference>
<dbReference type="InterPro" id="IPR036388">
    <property type="entry name" value="WH-like_DNA-bd_sf"/>
</dbReference>
<feature type="domain" description="HTH lysR-type" evidence="5">
    <location>
        <begin position="6"/>
        <end position="63"/>
    </location>
</feature>
<dbReference type="GO" id="GO:0003700">
    <property type="term" value="F:DNA-binding transcription factor activity"/>
    <property type="evidence" value="ECO:0007669"/>
    <property type="project" value="InterPro"/>
</dbReference>
<evidence type="ECO:0000259" key="5">
    <source>
        <dbReference type="PROSITE" id="PS50931"/>
    </source>
</evidence>
<dbReference type="OrthoDB" id="196624at2"/>
<dbReference type="KEGG" id="pacr:FXN63_07510"/>
<dbReference type="GO" id="GO:0000976">
    <property type="term" value="F:transcription cis-regulatory region binding"/>
    <property type="evidence" value="ECO:0007669"/>
    <property type="project" value="TreeGrafter"/>
</dbReference>
<evidence type="ECO:0000256" key="3">
    <source>
        <dbReference type="ARBA" id="ARBA00023125"/>
    </source>
</evidence>
<keyword evidence="7" id="KW-1185">Reference proteome</keyword>
<sequence>MRVPKTTLEQWRVLQAIVDHGGFAQAAEALHRSQSSISYAVSKLQEQLGVDLLVIEGRKAQLTDHGRALLNASGELLADAQRLESLAASLMQGWEPEIRLVVDVVFPNALLLQVLSAFMRIAPQTRIQLKEVVLSGAEEALQAQEADVVIGTRVPSTHLGDHLFNVQFMAVAHPDHALHKLGRALDSEDLRRELQVVLRDSGTLKPRDEGWLGAAQRWTVTSLQTSVSMVGAGLGFAWLPQHLIADQLAAGTLLPLPLTEGGTRQVSLYLLYGKPGQPGRSAKELAGVIQQVVSRREAPPA</sequence>
<dbReference type="SUPFAM" id="SSF53850">
    <property type="entry name" value="Periplasmic binding protein-like II"/>
    <property type="match status" value="1"/>
</dbReference>
<keyword evidence="3" id="KW-0238">DNA-binding</keyword>
<reference evidence="6 7" key="1">
    <citation type="submission" date="2019-08" db="EMBL/GenBank/DDBJ databases">
        <title>Amphibian skin-associated Pigmentiphaga: genome sequence and occurrence across geography and hosts.</title>
        <authorList>
            <person name="Bletz M.C."/>
            <person name="Bunk B."/>
            <person name="Sproeer C."/>
            <person name="Biwer P."/>
            <person name="Reiter S."/>
            <person name="Rabemananjara F.C.E."/>
            <person name="Schulz S."/>
            <person name="Overmann J."/>
            <person name="Vences M."/>
        </authorList>
    </citation>
    <scope>NUCLEOTIDE SEQUENCE [LARGE SCALE GENOMIC DNA]</scope>
    <source>
        <strain evidence="6 7">Mada1488</strain>
    </source>
</reference>
<dbReference type="Pfam" id="PF03466">
    <property type="entry name" value="LysR_substrate"/>
    <property type="match status" value="1"/>
</dbReference>
<evidence type="ECO:0000256" key="4">
    <source>
        <dbReference type="ARBA" id="ARBA00023163"/>
    </source>
</evidence>
<evidence type="ECO:0000256" key="2">
    <source>
        <dbReference type="ARBA" id="ARBA00023015"/>
    </source>
</evidence>
<proteinExistence type="inferred from homology"/>
<dbReference type="PRINTS" id="PR00039">
    <property type="entry name" value="HTHLYSR"/>
</dbReference>
<dbReference type="PANTHER" id="PTHR30126:SF88">
    <property type="entry name" value="TRANSCRIPTIONAL REGULATOR-RELATED"/>
    <property type="match status" value="1"/>
</dbReference>